<dbReference type="InterPro" id="IPR005650">
    <property type="entry name" value="BlaI_family"/>
</dbReference>
<dbReference type="Pfam" id="PF03965">
    <property type="entry name" value="Penicillinase_R"/>
    <property type="match status" value="1"/>
</dbReference>
<dbReference type="EMBL" id="NVVJ01000096">
    <property type="protein sequence ID" value="PCJ18817.1"/>
    <property type="molecule type" value="Genomic_DNA"/>
</dbReference>
<evidence type="ECO:0000256" key="3">
    <source>
        <dbReference type="ARBA" id="ARBA00023125"/>
    </source>
</evidence>
<evidence type="ECO:0000256" key="4">
    <source>
        <dbReference type="ARBA" id="ARBA00023163"/>
    </source>
</evidence>
<name>A0A2A5AHM0_9GAMM</name>
<dbReference type="InterPro" id="IPR036390">
    <property type="entry name" value="WH_DNA-bd_sf"/>
</dbReference>
<evidence type="ECO:0000256" key="1">
    <source>
        <dbReference type="ARBA" id="ARBA00011046"/>
    </source>
</evidence>
<comment type="caution">
    <text evidence="5">The sequence shown here is derived from an EMBL/GenBank/DDBJ whole genome shotgun (WGS) entry which is preliminary data.</text>
</comment>
<dbReference type="GO" id="GO:0003677">
    <property type="term" value="F:DNA binding"/>
    <property type="evidence" value="ECO:0007669"/>
    <property type="project" value="UniProtKB-KW"/>
</dbReference>
<accession>A0A2A5AHM0</accession>
<dbReference type="GO" id="GO:0045892">
    <property type="term" value="P:negative regulation of DNA-templated transcription"/>
    <property type="evidence" value="ECO:0007669"/>
    <property type="project" value="InterPro"/>
</dbReference>
<comment type="similarity">
    <text evidence="1">Belongs to the BlaI transcriptional regulatory family.</text>
</comment>
<protein>
    <submittedName>
        <fullName evidence="5">Penicillinase repressor</fullName>
    </submittedName>
</protein>
<gene>
    <name evidence="5" type="ORF">COA96_16550</name>
</gene>
<evidence type="ECO:0000313" key="6">
    <source>
        <dbReference type="Proteomes" id="UP000218327"/>
    </source>
</evidence>
<sequence length="134" mass="15477">MSKSKVLSKTPLSRGEREVMEVIWDLGEVGVLPVTEVLNQRRPVARNTVRTLMERMKEKGWLTYRTQGRSYLYTATVPREESLGQRVMDMVDKACGGNPEKLMMALLQYRGLSEDETKRIRKMLDDAKKQQSIK</sequence>
<dbReference type="AlphaFoldDB" id="A0A2A5AHM0"/>
<proteinExistence type="inferred from homology"/>
<dbReference type="PIRSF" id="PIRSF019455">
    <property type="entry name" value="CopR_AtkY"/>
    <property type="match status" value="1"/>
</dbReference>
<dbReference type="SUPFAM" id="SSF46785">
    <property type="entry name" value="Winged helix' DNA-binding domain"/>
    <property type="match status" value="1"/>
</dbReference>
<keyword evidence="2" id="KW-0805">Transcription regulation</keyword>
<evidence type="ECO:0000313" key="5">
    <source>
        <dbReference type="EMBL" id="PCJ18817.1"/>
    </source>
</evidence>
<organism evidence="5 6">
    <name type="scientific">SAR86 cluster bacterium</name>
    <dbReference type="NCBI Taxonomy" id="2030880"/>
    <lineage>
        <taxon>Bacteria</taxon>
        <taxon>Pseudomonadati</taxon>
        <taxon>Pseudomonadota</taxon>
        <taxon>Gammaproteobacteria</taxon>
        <taxon>SAR86 cluster</taxon>
    </lineage>
</organism>
<dbReference type="InterPro" id="IPR036388">
    <property type="entry name" value="WH-like_DNA-bd_sf"/>
</dbReference>
<reference evidence="6" key="1">
    <citation type="submission" date="2017-08" db="EMBL/GenBank/DDBJ databases">
        <title>A dynamic microbial community with high functional redundancy inhabits the cold, oxic subseafloor aquifer.</title>
        <authorList>
            <person name="Tully B.J."/>
            <person name="Wheat C.G."/>
            <person name="Glazer B.T."/>
            <person name="Huber J.A."/>
        </authorList>
    </citation>
    <scope>NUCLEOTIDE SEQUENCE [LARGE SCALE GENOMIC DNA]</scope>
</reference>
<dbReference type="Gene3D" id="1.10.10.10">
    <property type="entry name" value="Winged helix-like DNA-binding domain superfamily/Winged helix DNA-binding domain"/>
    <property type="match status" value="1"/>
</dbReference>
<keyword evidence="4" id="KW-0804">Transcription</keyword>
<evidence type="ECO:0000256" key="2">
    <source>
        <dbReference type="ARBA" id="ARBA00023015"/>
    </source>
</evidence>
<keyword evidence="3" id="KW-0238">DNA-binding</keyword>
<dbReference type="Gene3D" id="1.10.4040.10">
    <property type="entry name" value="Penicillinase repressor domain"/>
    <property type="match status" value="1"/>
</dbReference>
<dbReference type="Proteomes" id="UP000218327">
    <property type="component" value="Unassembled WGS sequence"/>
</dbReference>